<dbReference type="InterPro" id="IPR011021">
    <property type="entry name" value="Arrestin-like_N"/>
</dbReference>
<dbReference type="InterPro" id="IPR050357">
    <property type="entry name" value="Arrestin_domain-protein"/>
</dbReference>
<dbReference type="PANTHER" id="PTHR11188">
    <property type="entry name" value="ARRESTIN DOMAIN CONTAINING PROTEIN"/>
    <property type="match status" value="1"/>
</dbReference>
<feature type="region of interest" description="Disordered" evidence="1">
    <location>
        <begin position="435"/>
        <end position="458"/>
    </location>
</feature>
<dbReference type="Gene3D" id="2.60.40.640">
    <property type="match status" value="1"/>
</dbReference>
<dbReference type="InterPro" id="IPR014752">
    <property type="entry name" value="Arrestin-like_C"/>
</dbReference>
<reference evidence="3 4" key="1">
    <citation type="journal article" date="2016" name="Mol. Biol. Evol.">
        <title>Comparative Genomics of Early-Diverging Mushroom-Forming Fungi Provides Insights into the Origins of Lignocellulose Decay Capabilities.</title>
        <authorList>
            <person name="Nagy L.G."/>
            <person name="Riley R."/>
            <person name="Tritt A."/>
            <person name="Adam C."/>
            <person name="Daum C."/>
            <person name="Floudas D."/>
            <person name="Sun H."/>
            <person name="Yadav J.S."/>
            <person name="Pangilinan J."/>
            <person name="Larsson K.H."/>
            <person name="Matsuura K."/>
            <person name="Barry K."/>
            <person name="Labutti K."/>
            <person name="Kuo R."/>
            <person name="Ohm R.A."/>
            <person name="Bhattacharya S.S."/>
            <person name="Shirouzu T."/>
            <person name="Yoshinaga Y."/>
            <person name="Martin F.M."/>
            <person name="Grigoriev I.V."/>
            <person name="Hibbett D.S."/>
        </authorList>
    </citation>
    <scope>NUCLEOTIDE SEQUENCE [LARGE SCALE GENOMIC DNA]</scope>
    <source>
        <strain evidence="3 4">L-15889</strain>
    </source>
</reference>
<protein>
    <recommendedName>
        <fullName evidence="2">Arrestin-like N-terminal domain-containing protein</fullName>
    </recommendedName>
</protein>
<dbReference type="Pfam" id="PF00339">
    <property type="entry name" value="Arrestin_N"/>
    <property type="match status" value="1"/>
</dbReference>
<feature type="region of interest" description="Disordered" evidence="1">
    <location>
        <begin position="383"/>
        <end position="416"/>
    </location>
</feature>
<dbReference type="AlphaFoldDB" id="A0A165Q7C4"/>
<evidence type="ECO:0000313" key="4">
    <source>
        <dbReference type="Proteomes" id="UP000076727"/>
    </source>
</evidence>
<feature type="domain" description="Arrestin-like N-terminal" evidence="2">
    <location>
        <begin position="19"/>
        <end position="141"/>
    </location>
</feature>
<dbReference type="STRING" id="1314783.A0A165Q7C4"/>
<accession>A0A165Q7C4</accession>
<feature type="compositionally biased region" description="Polar residues" evidence="1">
    <location>
        <begin position="406"/>
        <end position="416"/>
    </location>
</feature>
<evidence type="ECO:0000256" key="1">
    <source>
        <dbReference type="SAM" id="MobiDB-lite"/>
    </source>
</evidence>
<name>A0A165Q7C4_9APHY</name>
<evidence type="ECO:0000259" key="2">
    <source>
        <dbReference type="Pfam" id="PF00339"/>
    </source>
</evidence>
<evidence type="ECO:0000313" key="3">
    <source>
        <dbReference type="EMBL" id="KZT69103.1"/>
    </source>
</evidence>
<dbReference type="OrthoDB" id="2742096at2759"/>
<keyword evidence="4" id="KW-1185">Reference proteome</keyword>
<dbReference type="PANTHER" id="PTHR11188:SF17">
    <property type="entry name" value="FI21816P1"/>
    <property type="match status" value="1"/>
</dbReference>
<dbReference type="EMBL" id="KV429060">
    <property type="protein sequence ID" value="KZT69103.1"/>
    <property type="molecule type" value="Genomic_DNA"/>
</dbReference>
<sequence>MSGSYLSAIRISIPQTPIAAGDAIKGSVRLDLRVLGEERVGEVRTNLRGILHSSIKRNGRPLTDTIYLVKQSTSVWRRGMPSSSSDILKVPFKFRLPDHLPPSFDFSDSGDSVRISYTVEAVPDRSSTRSTRVEAALTVVPDDPVGVDIKSGLESGWIEAWTGKTAAEHFQRTYGLVGDVTMNLLYPSLPSIPVRARFPFTLDVTTVSSPMLRNDDERIWPSPPTHPREVLAELQQRVHIRIGSESRTYTSPAQSLWGGTTDVGPFVKDWLPSEGDATAGKWKQDMTFRSSFSPLSTPTFRFERVGASEVHVEYSLRINVHFGPHHSLELDIPVVISSGLSKSRGDPPASIVMMSVSDPVQQPGLDSRLSQVELPMSWFRSAHDDTTSSNSLRRVITAPETGPSRARSTAADNSEVSGRLQEYDLPMDYFMTDEESASGVPSRSNAARGAPSARTQGHGYTRSLELLDNSIALMNSELRPGGRHLGVPASIPLRPVRSASPGARRVRNYGAADVPV</sequence>
<dbReference type="GO" id="GO:0005737">
    <property type="term" value="C:cytoplasm"/>
    <property type="evidence" value="ECO:0007669"/>
    <property type="project" value="TreeGrafter"/>
</dbReference>
<proteinExistence type="predicted"/>
<dbReference type="GO" id="GO:0015031">
    <property type="term" value="P:protein transport"/>
    <property type="evidence" value="ECO:0007669"/>
    <property type="project" value="TreeGrafter"/>
</dbReference>
<gene>
    <name evidence="3" type="ORF">DAEQUDRAFT_276022</name>
</gene>
<organism evidence="3 4">
    <name type="scientific">Daedalea quercina L-15889</name>
    <dbReference type="NCBI Taxonomy" id="1314783"/>
    <lineage>
        <taxon>Eukaryota</taxon>
        <taxon>Fungi</taxon>
        <taxon>Dikarya</taxon>
        <taxon>Basidiomycota</taxon>
        <taxon>Agaricomycotina</taxon>
        <taxon>Agaricomycetes</taxon>
        <taxon>Polyporales</taxon>
        <taxon>Fomitopsis</taxon>
    </lineage>
</organism>
<dbReference type="Proteomes" id="UP000076727">
    <property type="component" value="Unassembled WGS sequence"/>
</dbReference>